<feature type="transmembrane region" description="Helical" evidence="8">
    <location>
        <begin position="340"/>
        <end position="358"/>
    </location>
</feature>
<sequence length="623" mass="66383">MTYDDALDTMFIIYGASLVFFMQAGFSLLEVGSVSIRNTKNILFKNLMDVSFSTVCFYLVGYAFLYGGNSSFIGGTAFALQSRAFHGSDRSDDAEALRGVNYAKFVYAFAFAATATTIVSGAVAERFRFKAYAVYGACITGFIYPVVAHWAWSDDGWASAMRSKSNGLLFSSGVVDYAGSAVVHVTGGLAALLACVAVGPRVGRFNGNHLVEMPYQSPVFQTLGTYIMWFCWYGFNCVASTSLSGGKGVLAGRSAVNTTIAAAFGGAVTMLMDSYAKHQKLEPRRMNNGILCGLVSISGSAGLIEPHYAVIVGSVAGIVYPTASKILLHKFKVDDVVDAVPVHLGGGVWGLLAASLFTSSRAYLTKYDSYVDDGETPCGLFMGCANSGAILGSNFVFLLAQVSWVVVTCSIVLYVIKRQIGLRVNLDDEVKGLDQSQHGGRSYTEFQTTVFKFKTASGAEHSMEMRVRAGDAAKFAMALSEVMEGAAGGVADVGPDDSVKGAKISRVFINNQPVESESESDYGSSQHSKGSRGESLRAASVFAQMGIQPVPTSSSAGAGGDVVLNMPPSALKPVREEWRSSPDDSPSRDEAEMKKKKKRDKRSDGRGRNGVPLDPFADAQNAV</sequence>
<evidence type="ECO:0000256" key="4">
    <source>
        <dbReference type="ARBA" id="ARBA00022692"/>
    </source>
</evidence>
<feature type="domain" description="Ammonium transporter AmtB-like" evidence="10">
    <location>
        <begin position="11"/>
        <end position="443"/>
    </location>
</feature>
<feature type="transmembrane region" description="Helical" evidence="8">
    <location>
        <begin position="395"/>
        <end position="416"/>
    </location>
</feature>
<dbReference type="EMBL" id="GG663745">
    <property type="protein sequence ID" value="EEH53663.1"/>
    <property type="molecule type" value="Genomic_DNA"/>
</dbReference>
<feature type="compositionally biased region" description="Basic and acidic residues" evidence="9">
    <location>
        <begin position="573"/>
        <end position="593"/>
    </location>
</feature>
<keyword evidence="7 8" id="KW-0924">Ammonia transport</keyword>
<dbReference type="AlphaFoldDB" id="C1N1P5"/>
<feature type="transmembrane region" description="Helical" evidence="8">
    <location>
        <begin position="177"/>
        <end position="198"/>
    </location>
</feature>
<dbReference type="OMA" id="YTEFQTT"/>
<dbReference type="eggNOG" id="KOG0682">
    <property type="taxonomic scope" value="Eukaryota"/>
</dbReference>
<protein>
    <recommendedName>
        <fullName evidence="8">Ammonium transporter</fullName>
    </recommendedName>
</protein>
<feature type="transmembrane region" description="Helical" evidence="8">
    <location>
        <begin position="105"/>
        <end position="124"/>
    </location>
</feature>
<dbReference type="GO" id="GO:0097272">
    <property type="term" value="P:ammonium homeostasis"/>
    <property type="evidence" value="ECO:0007669"/>
    <property type="project" value="TreeGrafter"/>
</dbReference>
<feature type="region of interest" description="Disordered" evidence="9">
    <location>
        <begin position="510"/>
        <end position="535"/>
    </location>
</feature>
<feature type="transmembrane region" description="Helical" evidence="8">
    <location>
        <begin position="288"/>
        <end position="304"/>
    </location>
</feature>
<proteinExistence type="inferred from homology"/>
<reference evidence="11 12" key="1">
    <citation type="journal article" date="2009" name="Science">
        <title>Green evolution and dynamic adaptations revealed by genomes of the marine picoeukaryotes Micromonas.</title>
        <authorList>
            <person name="Worden A.Z."/>
            <person name="Lee J.H."/>
            <person name="Mock T."/>
            <person name="Rouze P."/>
            <person name="Simmons M.P."/>
            <person name="Aerts A.L."/>
            <person name="Allen A.E."/>
            <person name="Cuvelier M.L."/>
            <person name="Derelle E."/>
            <person name="Everett M.V."/>
            <person name="Foulon E."/>
            <person name="Grimwood J."/>
            <person name="Gundlach H."/>
            <person name="Henrissat B."/>
            <person name="Napoli C."/>
            <person name="McDonald S.M."/>
            <person name="Parker M.S."/>
            <person name="Rombauts S."/>
            <person name="Salamov A."/>
            <person name="Von Dassow P."/>
            <person name="Badger J.H."/>
            <person name="Coutinho P.M."/>
            <person name="Demir E."/>
            <person name="Dubchak I."/>
            <person name="Gentemann C."/>
            <person name="Eikrem W."/>
            <person name="Gready J.E."/>
            <person name="John U."/>
            <person name="Lanier W."/>
            <person name="Lindquist E.A."/>
            <person name="Lucas S."/>
            <person name="Mayer K.F."/>
            <person name="Moreau H."/>
            <person name="Not F."/>
            <person name="Otillar R."/>
            <person name="Panaud O."/>
            <person name="Pangilinan J."/>
            <person name="Paulsen I."/>
            <person name="Piegu B."/>
            <person name="Poliakov A."/>
            <person name="Robbens S."/>
            <person name="Schmutz J."/>
            <person name="Toulza E."/>
            <person name="Wyss T."/>
            <person name="Zelensky A."/>
            <person name="Zhou K."/>
            <person name="Armbrust E.V."/>
            <person name="Bhattacharya D."/>
            <person name="Goodenough U.W."/>
            <person name="Van de Peer Y."/>
            <person name="Grigoriev I.V."/>
        </authorList>
    </citation>
    <scope>NUCLEOTIDE SEQUENCE [LARGE SCALE GENOMIC DNA]</scope>
    <source>
        <strain evidence="11 12">CCMP1545</strain>
    </source>
</reference>
<evidence type="ECO:0000256" key="2">
    <source>
        <dbReference type="ARBA" id="ARBA00005887"/>
    </source>
</evidence>
<evidence type="ECO:0000256" key="1">
    <source>
        <dbReference type="ARBA" id="ARBA00004141"/>
    </source>
</evidence>
<feature type="compositionally biased region" description="Polar residues" evidence="9">
    <location>
        <begin position="510"/>
        <end position="528"/>
    </location>
</feature>
<dbReference type="GO" id="GO:0008519">
    <property type="term" value="F:ammonium channel activity"/>
    <property type="evidence" value="ECO:0007669"/>
    <property type="project" value="InterPro"/>
</dbReference>
<dbReference type="InterPro" id="IPR029020">
    <property type="entry name" value="Ammonium/urea_transptr"/>
</dbReference>
<dbReference type="GeneID" id="9687391"/>
<evidence type="ECO:0000256" key="9">
    <source>
        <dbReference type="SAM" id="MobiDB-lite"/>
    </source>
</evidence>
<dbReference type="Pfam" id="PF00909">
    <property type="entry name" value="Ammonium_transp"/>
    <property type="match status" value="1"/>
</dbReference>
<dbReference type="PANTHER" id="PTHR11730:SF6">
    <property type="entry name" value="AMMONIUM TRANSPORTER"/>
    <property type="match status" value="1"/>
</dbReference>
<keyword evidence="6 8" id="KW-0472">Membrane</keyword>
<keyword evidence="5 8" id="KW-1133">Transmembrane helix</keyword>
<dbReference type="InterPro" id="IPR024041">
    <property type="entry name" value="NH4_transpt_AmtB-like_dom"/>
</dbReference>
<evidence type="ECO:0000256" key="7">
    <source>
        <dbReference type="ARBA" id="ARBA00023177"/>
    </source>
</evidence>
<comment type="similarity">
    <text evidence="2 8">Belongs to the ammonia transporter channel (TC 1.A.11.2) family.</text>
</comment>
<dbReference type="SUPFAM" id="SSF111352">
    <property type="entry name" value="Ammonium transporter"/>
    <property type="match status" value="1"/>
</dbReference>
<keyword evidence="12" id="KW-1185">Reference proteome</keyword>
<dbReference type="InterPro" id="IPR001905">
    <property type="entry name" value="Ammonium_transpt"/>
</dbReference>
<keyword evidence="3 8" id="KW-0813">Transport</keyword>
<name>C1N1P5_MICPC</name>
<evidence type="ECO:0000256" key="8">
    <source>
        <dbReference type="RuleBase" id="RU362002"/>
    </source>
</evidence>
<organism evidence="12">
    <name type="scientific">Micromonas pusilla (strain CCMP1545)</name>
    <name type="common">Picoplanktonic green alga</name>
    <dbReference type="NCBI Taxonomy" id="564608"/>
    <lineage>
        <taxon>Eukaryota</taxon>
        <taxon>Viridiplantae</taxon>
        <taxon>Chlorophyta</taxon>
        <taxon>Mamiellophyceae</taxon>
        <taxon>Mamiellales</taxon>
        <taxon>Mamiellaceae</taxon>
        <taxon>Micromonas</taxon>
    </lineage>
</organism>
<dbReference type="InterPro" id="IPR018047">
    <property type="entry name" value="Ammonium_transpt_CS"/>
</dbReference>
<feature type="transmembrane region" description="Helical" evidence="8">
    <location>
        <begin position="43"/>
        <end position="65"/>
    </location>
</feature>
<evidence type="ECO:0000313" key="11">
    <source>
        <dbReference type="EMBL" id="EEH53663.1"/>
    </source>
</evidence>
<evidence type="ECO:0000313" key="12">
    <source>
        <dbReference type="Proteomes" id="UP000001876"/>
    </source>
</evidence>
<feature type="transmembrane region" description="Helical" evidence="8">
    <location>
        <begin position="255"/>
        <end position="276"/>
    </location>
</feature>
<dbReference type="Gene3D" id="1.10.3430.10">
    <property type="entry name" value="Ammonium transporter AmtB like domains"/>
    <property type="match status" value="1"/>
</dbReference>
<dbReference type="KEGG" id="mpp:MICPUCDRAFT_48406"/>
<feature type="transmembrane region" description="Helical" evidence="8">
    <location>
        <begin position="219"/>
        <end position="235"/>
    </location>
</feature>
<dbReference type="RefSeq" id="XP_003061951.1">
    <property type="nucleotide sequence ID" value="XM_003061905.1"/>
</dbReference>
<feature type="transmembrane region" description="Helical" evidence="8">
    <location>
        <begin position="131"/>
        <end position="152"/>
    </location>
</feature>
<evidence type="ECO:0000259" key="10">
    <source>
        <dbReference type="Pfam" id="PF00909"/>
    </source>
</evidence>
<evidence type="ECO:0000256" key="3">
    <source>
        <dbReference type="ARBA" id="ARBA00022448"/>
    </source>
</evidence>
<dbReference type="PANTHER" id="PTHR11730">
    <property type="entry name" value="AMMONIUM TRANSPORTER"/>
    <property type="match status" value="1"/>
</dbReference>
<comment type="subcellular location">
    <subcellularLocation>
        <location evidence="8">Cell membrane</location>
        <topology evidence="8">Multi-pass membrane protein</topology>
    </subcellularLocation>
    <subcellularLocation>
        <location evidence="1">Membrane</location>
        <topology evidence="1">Multi-pass membrane protein</topology>
    </subcellularLocation>
</comment>
<dbReference type="PROSITE" id="PS01219">
    <property type="entry name" value="AMMONIUM_TRANSP"/>
    <property type="match status" value="1"/>
</dbReference>
<feature type="transmembrane region" description="Helical" evidence="8">
    <location>
        <begin position="12"/>
        <end position="31"/>
    </location>
</feature>
<gene>
    <name evidence="11" type="primary">AMT3</name>
    <name evidence="11" type="ORF">MICPUCDRAFT_48406</name>
</gene>
<evidence type="ECO:0000256" key="6">
    <source>
        <dbReference type="ARBA" id="ARBA00023136"/>
    </source>
</evidence>
<dbReference type="OrthoDB" id="534912at2759"/>
<keyword evidence="4 8" id="KW-0812">Transmembrane</keyword>
<dbReference type="GO" id="GO:0005886">
    <property type="term" value="C:plasma membrane"/>
    <property type="evidence" value="ECO:0007669"/>
    <property type="project" value="UniProtKB-SubCell"/>
</dbReference>
<evidence type="ECO:0000256" key="5">
    <source>
        <dbReference type="ARBA" id="ARBA00022989"/>
    </source>
</evidence>
<accession>C1N1P5</accession>
<feature type="region of interest" description="Disordered" evidence="9">
    <location>
        <begin position="551"/>
        <end position="623"/>
    </location>
</feature>
<dbReference type="NCBIfam" id="TIGR00836">
    <property type="entry name" value="amt"/>
    <property type="match status" value="1"/>
</dbReference>
<dbReference type="STRING" id="564608.C1N1P5"/>
<dbReference type="Proteomes" id="UP000001876">
    <property type="component" value="Unassembled WGS sequence"/>
</dbReference>